<dbReference type="EMBL" id="MASQ01000091">
    <property type="protein sequence ID" value="OCB02651.1"/>
    <property type="molecule type" value="Genomic_DNA"/>
</dbReference>
<reference evidence="2 3" key="1">
    <citation type="submission" date="2016-07" db="EMBL/GenBank/DDBJ databases">
        <title>Draft genome of a psychrotolerant acidophile Acidithiobacillus ferrivorans strain YL15.</title>
        <authorList>
            <person name="Peng T."/>
            <person name="Ma L."/>
            <person name="Nan M."/>
            <person name="An N."/>
            <person name="Wang M."/>
            <person name="Qiu G."/>
            <person name="Zeng W."/>
        </authorList>
    </citation>
    <scope>NUCLEOTIDE SEQUENCE [LARGE SCALE GENOMIC DNA]</scope>
    <source>
        <strain evidence="2 3">YL15</strain>
    </source>
</reference>
<organism evidence="2 3">
    <name type="scientific">Acidithiobacillus ferrivorans</name>
    <dbReference type="NCBI Taxonomy" id="160808"/>
    <lineage>
        <taxon>Bacteria</taxon>
        <taxon>Pseudomonadati</taxon>
        <taxon>Pseudomonadota</taxon>
        <taxon>Acidithiobacillia</taxon>
        <taxon>Acidithiobacillales</taxon>
        <taxon>Acidithiobacillaceae</taxon>
        <taxon>Acidithiobacillus</taxon>
    </lineage>
</organism>
<protein>
    <submittedName>
        <fullName evidence="2">Uncharacterized protein</fullName>
    </submittedName>
</protein>
<proteinExistence type="predicted"/>
<dbReference type="Proteomes" id="UP000093129">
    <property type="component" value="Unassembled WGS sequence"/>
</dbReference>
<sequence length="66" mass="7446">MGWRKKEKGGGTAIGNGSERSGNLVKMAISTVWPFLWPLKHFVMADMPKPRPCRLRATEGKYEGHF</sequence>
<comment type="caution">
    <text evidence="2">The sequence shown here is derived from an EMBL/GenBank/DDBJ whole genome shotgun (WGS) entry which is preliminary data.</text>
</comment>
<dbReference type="AlphaFoldDB" id="A0A1B9BY62"/>
<feature type="region of interest" description="Disordered" evidence="1">
    <location>
        <begin position="1"/>
        <end position="20"/>
    </location>
</feature>
<gene>
    <name evidence="2" type="ORF">BBC27_12060</name>
</gene>
<name>A0A1B9BY62_9PROT</name>
<evidence type="ECO:0000313" key="2">
    <source>
        <dbReference type="EMBL" id="OCB02651.1"/>
    </source>
</evidence>
<evidence type="ECO:0000256" key="1">
    <source>
        <dbReference type="SAM" id="MobiDB-lite"/>
    </source>
</evidence>
<accession>A0A1B9BY62</accession>
<evidence type="ECO:0000313" key="3">
    <source>
        <dbReference type="Proteomes" id="UP000093129"/>
    </source>
</evidence>